<proteinExistence type="predicted"/>
<feature type="non-terminal residue" evidence="2">
    <location>
        <position position="1"/>
    </location>
</feature>
<dbReference type="Proteomes" id="UP000186922">
    <property type="component" value="Unassembled WGS sequence"/>
</dbReference>
<accession>A0A1D1W494</accession>
<sequence>KRIAVRAKLVVQDNTGSHNTTNSTTRTADAAIFSKHLVVVRSTSNENFVYANRLLKTTGSRERRTKRSNTPWSNRRSTAPRLN</sequence>
<feature type="region of interest" description="Disordered" evidence="1">
    <location>
        <begin position="57"/>
        <end position="83"/>
    </location>
</feature>
<evidence type="ECO:0000313" key="3">
    <source>
        <dbReference type="Proteomes" id="UP000186922"/>
    </source>
</evidence>
<name>A0A1D1W494_RAMVA</name>
<keyword evidence="3" id="KW-1185">Reference proteome</keyword>
<dbReference type="EMBL" id="BDGG01000014">
    <property type="protein sequence ID" value="GAV06968.1"/>
    <property type="molecule type" value="Genomic_DNA"/>
</dbReference>
<feature type="region of interest" description="Disordered" evidence="1">
    <location>
        <begin position="1"/>
        <end position="23"/>
    </location>
</feature>
<dbReference type="AlphaFoldDB" id="A0A1D1W494"/>
<evidence type="ECO:0000256" key="1">
    <source>
        <dbReference type="SAM" id="MobiDB-lite"/>
    </source>
</evidence>
<gene>
    <name evidence="2" type="primary">RvY_16872-1</name>
    <name evidence="2" type="synonym">RvY_16872.1</name>
    <name evidence="2" type="ORF">RvY_16872</name>
</gene>
<evidence type="ECO:0000313" key="2">
    <source>
        <dbReference type="EMBL" id="GAV06968.1"/>
    </source>
</evidence>
<protein>
    <submittedName>
        <fullName evidence="2">Uncharacterized protein</fullName>
    </submittedName>
</protein>
<comment type="caution">
    <text evidence="2">The sequence shown here is derived from an EMBL/GenBank/DDBJ whole genome shotgun (WGS) entry which is preliminary data.</text>
</comment>
<feature type="compositionally biased region" description="Polar residues" evidence="1">
    <location>
        <begin position="68"/>
        <end position="77"/>
    </location>
</feature>
<organism evidence="2 3">
    <name type="scientific">Ramazzottius varieornatus</name>
    <name type="common">Water bear</name>
    <name type="synonym">Tardigrade</name>
    <dbReference type="NCBI Taxonomy" id="947166"/>
    <lineage>
        <taxon>Eukaryota</taxon>
        <taxon>Metazoa</taxon>
        <taxon>Ecdysozoa</taxon>
        <taxon>Tardigrada</taxon>
        <taxon>Eutardigrada</taxon>
        <taxon>Parachela</taxon>
        <taxon>Hypsibioidea</taxon>
        <taxon>Ramazzottiidae</taxon>
        <taxon>Ramazzottius</taxon>
    </lineage>
</organism>
<feature type="compositionally biased region" description="Low complexity" evidence="1">
    <location>
        <begin position="14"/>
        <end position="23"/>
    </location>
</feature>
<reference evidence="2 3" key="1">
    <citation type="journal article" date="2016" name="Nat. Commun.">
        <title>Extremotolerant tardigrade genome and improved radiotolerance of human cultured cells by tardigrade-unique protein.</title>
        <authorList>
            <person name="Hashimoto T."/>
            <person name="Horikawa D.D."/>
            <person name="Saito Y."/>
            <person name="Kuwahara H."/>
            <person name="Kozuka-Hata H."/>
            <person name="Shin-I T."/>
            <person name="Minakuchi Y."/>
            <person name="Ohishi K."/>
            <person name="Motoyama A."/>
            <person name="Aizu T."/>
            <person name="Enomoto A."/>
            <person name="Kondo K."/>
            <person name="Tanaka S."/>
            <person name="Hara Y."/>
            <person name="Koshikawa S."/>
            <person name="Sagara H."/>
            <person name="Miura T."/>
            <person name="Yokobori S."/>
            <person name="Miyagawa K."/>
            <person name="Suzuki Y."/>
            <person name="Kubo T."/>
            <person name="Oyama M."/>
            <person name="Kohara Y."/>
            <person name="Fujiyama A."/>
            <person name="Arakawa K."/>
            <person name="Katayama T."/>
            <person name="Toyoda A."/>
            <person name="Kunieda T."/>
        </authorList>
    </citation>
    <scope>NUCLEOTIDE SEQUENCE [LARGE SCALE GENOMIC DNA]</scope>
    <source>
        <strain evidence="2 3">YOKOZUNA-1</strain>
    </source>
</reference>